<accession>A0AAV4FC17</accession>
<evidence type="ECO:0000313" key="2">
    <source>
        <dbReference type="Proteomes" id="UP000762676"/>
    </source>
</evidence>
<organism evidence="1 2">
    <name type="scientific">Elysia marginata</name>
    <dbReference type="NCBI Taxonomy" id="1093978"/>
    <lineage>
        <taxon>Eukaryota</taxon>
        <taxon>Metazoa</taxon>
        <taxon>Spiralia</taxon>
        <taxon>Lophotrochozoa</taxon>
        <taxon>Mollusca</taxon>
        <taxon>Gastropoda</taxon>
        <taxon>Heterobranchia</taxon>
        <taxon>Euthyneura</taxon>
        <taxon>Panpulmonata</taxon>
        <taxon>Sacoglossa</taxon>
        <taxon>Placobranchoidea</taxon>
        <taxon>Plakobranchidae</taxon>
        <taxon>Elysia</taxon>
    </lineage>
</organism>
<proteinExistence type="predicted"/>
<reference evidence="1 2" key="1">
    <citation type="journal article" date="2021" name="Elife">
        <title>Chloroplast acquisition without the gene transfer in kleptoplastic sea slugs, Plakobranchus ocellatus.</title>
        <authorList>
            <person name="Maeda T."/>
            <person name="Takahashi S."/>
            <person name="Yoshida T."/>
            <person name="Shimamura S."/>
            <person name="Takaki Y."/>
            <person name="Nagai Y."/>
            <person name="Toyoda A."/>
            <person name="Suzuki Y."/>
            <person name="Arimoto A."/>
            <person name="Ishii H."/>
            <person name="Satoh N."/>
            <person name="Nishiyama T."/>
            <person name="Hasebe M."/>
            <person name="Maruyama T."/>
            <person name="Minagawa J."/>
            <person name="Obokata J."/>
            <person name="Shigenobu S."/>
        </authorList>
    </citation>
    <scope>NUCLEOTIDE SEQUENCE [LARGE SCALE GENOMIC DNA]</scope>
</reference>
<evidence type="ECO:0000313" key="1">
    <source>
        <dbReference type="EMBL" id="GFR70828.1"/>
    </source>
</evidence>
<sequence length="104" mass="12285">MELSVSLKSLWTVSLNQKVLQVLMSTQRIKRWNKVEQLIRLTNPVTAQVVKRNQTTLTLEWMETSNLMMDPETLKRLEDLMRINSLKIYGKENFHMILGRLLNI</sequence>
<dbReference type="Proteomes" id="UP000762676">
    <property type="component" value="Unassembled WGS sequence"/>
</dbReference>
<comment type="caution">
    <text evidence="1">The sequence shown here is derived from an EMBL/GenBank/DDBJ whole genome shotgun (WGS) entry which is preliminary data.</text>
</comment>
<name>A0AAV4FC17_9GAST</name>
<gene>
    <name evidence="1" type="ORF">ElyMa_002082200</name>
</gene>
<dbReference type="EMBL" id="BMAT01004234">
    <property type="protein sequence ID" value="GFR70828.1"/>
    <property type="molecule type" value="Genomic_DNA"/>
</dbReference>
<dbReference type="AlphaFoldDB" id="A0AAV4FC17"/>
<protein>
    <submittedName>
        <fullName evidence="1">Uncharacterized protein</fullName>
    </submittedName>
</protein>
<keyword evidence="2" id="KW-1185">Reference proteome</keyword>